<gene>
    <name evidence="1" type="ORF">QE152_g41159</name>
</gene>
<evidence type="ECO:0000313" key="2">
    <source>
        <dbReference type="Proteomes" id="UP001458880"/>
    </source>
</evidence>
<name>A0AAW1H5V6_POPJA</name>
<dbReference type="EMBL" id="JASPKY010002108">
    <property type="protein sequence ID" value="KAK9670866.1"/>
    <property type="molecule type" value="Genomic_DNA"/>
</dbReference>
<keyword evidence="2" id="KW-1185">Reference proteome</keyword>
<sequence>MWIRANALYSYNHEYSTVEEWASFPADETVTAMSINTSSAVKGLLVNTYNESLNQWKLYIYTYPTANVEFGFVVFNQKPGFYQVGLVPQRLVYNYTFYLKPNDSFSAAFKLNEFTLTGSKNSLENKEMARWREFGFVVFNQKPGFYQVGLVPQRLVYNYTFYLKPNDSFSAAFKLNEFTRVWFCGV</sequence>
<dbReference type="AlphaFoldDB" id="A0AAW1H5V6"/>
<dbReference type="Proteomes" id="UP001458880">
    <property type="component" value="Unassembled WGS sequence"/>
</dbReference>
<accession>A0AAW1H5V6</accession>
<proteinExistence type="predicted"/>
<evidence type="ECO:0000313" key="1">
    <source>
        <dbReference type="EMBL" id="KAK9670866.1"/>
    </source>
</evidence>
<reference evidence="1 2" key="1">
    <citation type="journal article" date="2024" name="BMC Genomics">
        <title>De novo assembly and annotation of Popillia japonica's genome with initial clues to its potential as an invasive pest.</title>
        <authorList>
            <person name="Cucini C."/>
            <person name="Boschi S."/>
            <person name="Funari R."/>
            <person name="Cardaioli E."/>
            <person name="Iannotti N."/>
            <person name="Marturano G."/>
            <person name="Paoli F."/>
            <person name="Bruttini M."/>
            <person name="Carapelli A."/>
            <person name="Frati F."/>
            <person name="Nardi F."/>
        </authorList>
    </citation>
    <scope>NUCLEOTIDE SEQUENCE [LARGE SCALE GENOMIC DNA]</scope>
    <source>
        <strain evidence="1">DMR45628</strain>
    </source>
</reference>
<organism evidence="1 2">
    <name type="scientific">Popillia japonica</name>
    <name type="common">Japanese beetle</name>
    <dbReference type="NCBI Taxonomy" id="7064"/>
    <lineage>
        <taxon>Eukaryota</taxon>
        <taxon>Metazoa</taxon>
        <taxon>Ecdysozoa</taxon>
        <taxon>Arthropoda</taxon>
        <taxon>Hexapoda</taxon>
        <taxon>Insecta</taxon>
        <taxon>Pterygota</taxon>
        <taxon>Neoptera</taxon>
        <taxon>Endopterygota</taxon>
        <taxon>Coleoptera</taxon>
        <taxon>Polyphaga</taxon>
        <taxon>Scarabaeiformia</taxon>
        <taxon>Scarabaeidae</taxon>
        <taxon>Rutelinae</taxon>
        <taxon>Popillia</taxon>
    </lineage>
</organism>
<comment type="caution">
    <text evidence="1">The sequence shown here is derived from an EMBL/GenBank/DDBJ whole genome shotgun (WGS) entry which is preliminary data.</text>
</comment>
<protein>
    <submittedName>
        <fullName evidence="1">Uncharacterized protein</fullName>
    </submittedName>
</protein>